<comment type="caution">
    <text evidence="1">The sequence shown here is derived from an EMBL/GenBank/DDBJ whole genome shotgun (WGS) entry which is preliminary data.</text>
</comment>
<evidence type="ECO:0000313" key="2">
    <source>
        <dbReference type="Proteomes" id="UP000237000"/>
    </source>
</evidence>
<dbReference type="InParanoid" id="A0A2P5CID1"/>
<protein>
    <submittedName>
        <fullName evidence="1">Uncharacterized protein</fullName>
    </submittedName>
</protein>
<evidence type="ECO:0000313" key="1">
    <source>
        <dbReference type="EMBL" id="PON60806.1"/>
    </source>
</evidence>
<dbReference type="AlphaFoldDB" id="A0A2P5CID1"/>
<dbReference type="Proteomes" id="UP000237000">
    <property type="component" value="Unassembled WGS sequence"/>
</dbReference>
<keyword evidence="2" id="KW-1185">Reference proteome</keyword>
<sequence>METFQAKQVLLEPVIGGSYIWMILKVKGTDEEEKALVPCGWLGVNGERGSQARKKRVGIMTPEAIPRVTTLCANNMTRLRNQAGILFSALAKKTKKGSWTVLGSNKTTPSRP</sequence>
<dbReference type="EMBL" id="JXTC01000361">
    <property type="protein sequence ID" value="PON60806.1"/>
    <property type="molecule type" value="Genomic_DNA"/>
</dbReference>
<accession>A0A2P5CID1</accession>
<dbReference type="OrthoDB" id="10288606at2759"/>
<proteinExistence type="predicted"/>
<reference evidence="2" key="1">
    <citation type="submission" date="2016-06" db="EMBL/GenBank/DDBJ databases">
        <title>Parallel loss of symbiosis genes in relatives of nitrogen-fixing non-legume Parasponia.</title>
        <authorList>
            <person name="Van Velzen R."/>
            <person name="Holmer R."/>
            <person name="Bu F."/>
            <person name="Rutten L."/>
            <person name="Van Zeijl A."/>
            <person name="Liu W."/>
            <person name="Santuari L."/>
            <person name="Cao Q."/>
            <person name="Sharma T."/>
            <person name="Shen D."/>
            <person name="Roswanjaya Y."/>
            <person name="Wardhani T."/>
            <person name="Kalhor M.S."/>
            <person name="Jansen J."/>
            <person name="Van den Hoogen J."/>
            <person name="Gungor B."/>
            <person name="Hartog M."/>
            <person name="Hontelez J."/>
            <person name="Verver J."/>
            <person name="Yang W.-C."/>
            <person name="Schijlen E."/>
            <person name="Repin R."/>
            <person name="Schilthuizen M."/>
            <person name="Schranz E."/>
            <person name="Heidstra R."/>
            <person name="Miyata K."/>
            <person name="Fedorova E."/>
            <person name="Kohlen W."/>
            <person name="Bisseling T."/>
            <person name="Smit S."/>
            <person name="Geurts R."/>
        </authorList>
    </citation>
    <scope>NUCLEOTIDE SEQUENCE [LARGE SCALE GENOMIC DNA]</scope>
    <source>
        <strain evidence="2">cv. RG33-2</strain>
    </source>
</reference>
<name>A0A2P5CID1_TREOI</name>
<gene>
    <name evidence="1" type="ORF">TorRG33x02_283790</name>
</gene>
<organism evidence="1 2">
    <name type="scientific">Trema orientale</name>
    <name type="common">Charcoal tree</name>
    <name type="synonym">Celtis orientalis</name>
    <dbReference type="NCBI Taxonomy" id="63057"/>
    <lineage>
        <taxon>Eukaryota</taxon>
        <taxon>Viridiplantae</taxon>
        <taxon>Streptophyta</taxon>
        <taxon>Embryophyta</taxon>
        <taxon>Tracheophyta</taxon>
        <taxon>Spermatophyta</taxon>
        <taxon>Magnoliopsida</taxon>
        <taxon>eudicotyledons</taxon>
        <taxon>Gunneridae</taxon>
        <taxon>Pentapetalae</taxon>
        <taxon>rosids</taxon>
        <taxon>fabids</taxon>
        <taxon>Rosales</taxon>
        <taxon>Cannabaceae</taxon>
        <taxon>Trema</taxon>
    </lineage>
</organism>